<dbReference type="NCBIfam" id="TIGR00500">
    <property type="entry name" value="met_pdase_I"/>
    <property type="match status" value="1"/>
</dbReference>
<dbReference type="PRINTS" id="PR00599">
    <property type="entry name" value="MAPEPTIDASE"/>
</dbReference>
<proteinExistence type="inferred from homology"/>
<protein>
    <recommendedName>
        <fullName evidence="6 7">Methionine aminopeptidase</fullName>
        <shortName evidence="6">MAP</shortName>
        <shortName evidence="6">MetAP</shortName>
        <ecNumber evidence="6 7">3.4.11.18</ecNumber>
    </recommendedName>
    <alternativeName>
        <fullName evidence="6">Peptidase M</fullName>
    </alternativeName>
</protein>
<dbReference type="PANTHER" id="PTHR43330">
    <property type="entry name" value="METHIONINE AMINOPEPTIDASE"/>
    <property type="match status" value="1"/>
</dbReference>
<evidence type="ECO:0000259" key="8">
    <source>
        <dbReference type="Pfam" id="PF00557"/>
    </source>
</evidence>
<comment type="similarity">
    <text evidence="6">Belongs to the peptidase M24A family. Methionine aminopeptidase type 1 subfamily.</text>
</comment>
<feature type="binding site" evidence="6">
    <location>
        <position position="231"/>
    </location>
    <ligand>
        <name>a divalent metal cation</name>
        <dbReference type="ChEBI" id="CHEBI:60240"/>
        <label>1</label>
    </ligand>
</feature>
<dbReference type="InterPro" id="IPR002467">
    <property type="entry name" value="Pept_M24A_MAP1"/>
</dbReference>
<gene>
    <name evidence="6" type="primary">map</name>
    <name evidence="9" type="ORF">GCM10007924_19190</name>
</gene>
<keyword evidence="4 6" id="KW-0479">Metal-binding</keyword>
<feature type="binding site" evidence="6">
    <location>
        <position position="93"/>
    </location>
    <ligand>
        <name>a divalent metal cation</name>
        <dbReference type="ChEBI" id="CHEBI:60240"/>
        <label>1</label>
    </ligand>
</feature>
<dbReference type="CDD" id="cd01086">
    <property type="entry name" value="MetAP1"/>
    <property type="match status" value="1"/>
</dbReference>
<sequence length="245" mass="26346">MIVKTETDRQGLIEIGGIIRQILDEVETLVRPGITTLELDRIVGERLAHHGARSAPMLAYDFPGFCCISVGDEAAHGIPGPRVLQEGELVNVDVSAEKNGYWADSGRSIPVGKVKDHLTHLCNATRKALKEGVKAARAGSPINAIGRAVEGVARKSGFEIIDGLVGHGVGRNIHEPPEVHNRFLPSGRDILVEGLVITIEPFLTTGAGYYREGDDGWTLYTGDGSPCAQYEHTLIITRGSPIILT</sequence>
<feature type="binding site" evidence="6">
    <location>
        <position position="104"/>
    </location>
    <ligand>
        <name>a divalent metal cation</name>
        <dbReference type="ChEBI" id="CHEBI:60240"/>
        <label>2</label>
        <note>catalytic</note>
    </ligand>
</feature>
<evidence type="ECO:0000313" key="10">
    <source>
        <dbReference type="Proteomes" id="UP001161409"/>
    </source>
</evidence>
<comment type="cofactor">
    <cofactor evidence="6">
        <name>Co(2+)</name>
        <dbReference type="ChEBI" id="CHEBI:48828"/>
    </cofactor>
    <cofactor evidence="6">
        <name>Zn(2+)</name>
        <dbReference type="ChEBI" id="CHEBI:29105"/>
    </cofactor>
    <cofactor evidence="6">
        <name>Mn(2+)</name>
        <dbReference type="ChEBI" id="CHEBI:29035"/>
    </cofactor>
    <cofactor evidence="6">
        <name>Fe(2+)</name>
        <dbReference type="ChEBI" id="CHEBI:29033"/>
    </cofactor>
    <text evidence="6">Binds 2 divalent metal cations per subunit. Has a high-affinity and a low affinity metal-binding site. The true nature of the physiological cofactor is under debate. The enzyme is active with cobalt, zinc, manganese or divalent iron ions. Most likely, methionine aminopeptidases function as mononuclear Fe(2+)-metalloproteases under physiological conditions, and the catalytically relevant metal-binding site has been assigned to the histidine-containing high-affinity site.</text>
</comment>
<dbReference type="SUPFAM" id="SSF55920">
    <property type="entry name" value="Creatinase/aminopeptidase"/>
    <property type="match status" value="1"/>
</dbReference>
<dbReference type="InterPro" id="IPR000994">
    <property type="entry name" value="Pept_M24"/>
</dbReference>
<comment type="caution">
    <text evidence="9">The sequence shown here is derived from an EMBL/GenBank/DDBJ whole genome shotgun (WGS) entry which is preliminary data.</text>
</comment>
<dbReference type="EMBL" id="BSNF01000006">
    <property type="protein sequence ID" value="GLQ06698.1"/>
    <property type="molecule type" value="Genomic_DNA"/>
</dbReference>
<dbReference type="EC" id="3.4.11.18" evidence="6 7"/>
<comment type="catalytic activity">
    <reaction evidence="6 7">
        <text>Release of N-terminal amino acids, preferentially methionine, from peptides and arylamides.</text>
        <dbReference type="EC" id="3.4.11.18"/>
    </reaction>
</comment>
<reference evidence="9" key="2">
    <citation type="submission" date="2023-01" db="EMBL/GenBank/DDBJ databases">
        <title>Draft genome sequence of Sneathiella chinensis strain NBRC 103408.</title>
        <authorList>
            <person name="Sun Q."/>
            <person name="Mori K."/>
        </authorList>
    </citation>
    <scope>NUCLEOTIDE SEQUENCE</scope>
    <source>
        <strain evidence="9">NBRC 103408</strain>
    </source>
</reference>
<feature type="binding site" evidence="6">
    <location>
        <position position="174"/>
    </location>
    <ligand>
        <name>substrate</name>
    </ligand>
</feature>
<evidence type="ECO:0000256" key="2">
    <source>
        <dbReference type="ARBA" id="ARBA00022438"/>
    </source>
</evidence>
<dbReference type="Proteomes" id="UP001161409">
    <property type="component" value="Unassembled WGS sequence"/>
</dbReference>
<feature type="binding site" evidence="6">
    <location>
        <position position="76"/>
    </location>
    <ligand>
        <name>substrate</name>
    </ligand>
</feature>
<dbReference type="HAMAP" id="MF_01974">
    <property type="entry name" value="MetAP_1"/>
    <property type="match status" value="1"/>
</dbReference>
<evidence type="ECO:0000256" key="7">
    <source>
        <dbReference type="RuleBase" id="RU003653"/>
    </source>
</evidence>
<dbReference type="Gene3D" id="3.90.230.10">
    <property type="entry name" value="Creatinase/methionine aminopeptidase superfamily"/>
    <property type="match status" value="1"/>
</dbReference>
<dbReference type="InterPro" id="IPR001714">
    <property type="entry name" value="Pept_M24_MAP"/>
</dbReference>
<dbReference type="RefSeq" id="WP_169560841.1">
    <property type="nucleotide sequence ID" value="NZ_BSNF01000006.1"/>
</dbReference>
<feature type="domain" description="Peptidase M24" evidence="8">
    <location>
        <begin position="14"/>
        <end position="237"/>
    </location>
</feature>
<evidence type="ECO:0000256" key="4">
    <source>
        <dbReference type="ARBA" id="ARBA00022723"/>
    </source>
</evidence>
<feature type="binding site" evidence="6">
    <location>
        <position position="167"/>
    </location>
    <ligand>
        <name>a divalent metal cation</name>
        <dbReference type="ChEBI" id="CHEBI:60240"/>
        <label>2</label>
        <note>catalytic</note>
    </ligand>
</feature>
<accession>A0ABQ5U4C4</accession>
<feature type="binding site" evidence="6">
    <location>
        <position position="200"/>
    </location>
    <ligand>
        <name>a divalent metal cation</name>
        <dbReference type="ChEBI" id="CHEBI:60240"/>
        <label>2</label>
        <note>catalytic</note>
    </ligand>
</feature>
<reference evidence="9" key="1">
    <citation type="journal article" date="2014" name="Int. J. Syst. Evol. Microbiol.">
        <title>Complete genome of a new Firmicutes species belonging to the dominant human colonic microbiota ('Ruminococcus bicirculans') reveals two chromosomes and a selective capacity to utilize plant glucans.</title>
        <authorList>
            <consortium name="NISC Comparative Sequencing Program"/>
            <person name="Wegmann U."/>
            <person name="Louis P."/>
            <person name="Goesmann A."/>
            <person name="Henrissat B."/>
            <person name="Duncan S.H."/>
            <person name="Flint H.J."/>
        </authorList>
    </citation>
    <scope>NUCLEOTIDE SEQUENCE</scope>
    <source>
        <strain evidence="9">NBRC 103408</strain>
    </source>
</reference>
<dbReference type="PANTHER" id="PTHR43330:SF13">
    <property type="entry name" value="METHIONINE AMINOPEPTIDASE 2"/>
    <property type="match status" value="1"/>
</dbReference>
<comment type="subunit">
    <text evidence="6">Monomer.</text>
</comment>
<organism evidence="9 10">
    <name type="scientific">Sneathiella chinensis</name>
    <dbReference type="NCBI Taxonomy" id="349750"/>
    <lineage>
        <taxon>Bacteria</taxon>
        <taxon>Pseudomonadati</taxon>
        <taxon>Pseudomonadota</taxon>
        <taxon>Alphaproteobacteria</taxon>
        <taxon>Sneathiellales</taxon>
        <taxon>Sneathiellaceae</taxon>
        <taxon>Sneathiella</taxon>
    </lineage>
</organism>
<evidence type="ECO:0000313" key="9">
    <source>
        <dbReference type="EMBL" id="GLQ06698.1"/>
    </source>
</evidence>
<dbReference type="GO" id="GO:0004177">
    <property type="term" value="F:aminopeptidase activity"/>
    <property type="evidence" value="ECO:0007669"/>
    <property type="project" value="UniProtKB-KW"/>
</dbReference>
<dbReference type="InterPro" id="IPR036005">
    <property type="entry name" value="Creatinase/aminopeptidase-like"/>
</dbReference>
<comment type="function">
    <text evidence="1 6">Removes the N-terminal methionine from nascent proteins. The N-terminal methionine is often cleaved when the second residue in the primary sequence is small and uncharged (Met-Ala-, Cys, Gly, Pro, Ser, Thr, or Val). Requires deformylation of the N(alpha)-formylated initiator methionine before it can be hydrolyzed.</text>
</comment>
<keyword evidence="3 6" id="KW-0645">Protease</keyword>
<dbReference type="Pfam" id="PF00557">
    <property type="entry name" value="Peptidase_M24"/>
    <property type="match status" value="1"/>
</dbReference>
<evidence type="ECO:0000256" key="5">
    <source>
        <dbReference type="ARBA" id="ARBA00022801"/>
    </source>
</evidence>
<feature type="binding site" evidence="6">
    <location>
        <position position="231"/>
    </location>
    <ligand>
        <name>a divalent metal cation</name>
        <dbReference type="ChEBI" id="CHEBI:60240"/>
        <label>2</label>
        <note>catalytic</note>
    </ligand>
</feature>
<evidence type="ECO:0000256" key="6">
    <source>
        <dbReference type="HAMAP-Rule" id="MF_01974"/>
    </source>
</evidence>
<feature type="binding site" evidence="6">
    <location>
        <position position="104"/>
    </location>
    <ligand>
        <name>a divalent metal cation</name>
        <dbReference type="ChEBI" id="CHEBI:60240"/>
        <label>1</label>
    </ligand>
</feature>
<evidence type="ECO:0000256" key="1">
    <source>
        <dbReference type="ARBA" id="ARBA00002521"/>
    </source>
</evidence>
<keyword evidence="2 6" id="KW-0031">Aminopeptidase</keyword>
<keyword evidence="10" id="KW-1185">Reference proteome</keyword>
<name>A0ABQ5U4C4_9PROT</name>
<evidence type="ECO:0000256" key="3">
    <source>
        <dbReference type="ARBA" id="ARBA00022670"/>
    </source>
</evidence>
<keyword evidence="5 6" id="KW-0378">Hydrolase</keyword>